<keyword evidence="1" id="KW-0479">Metal-binding</keyword>
<reference evidence="4" key="1">
    <citation type="submission" date="2017-02" db="UniProtKB">
        <authorList>
            <consortium name="WormBaseParasite"/>
        </authorList>
    </citation>
    <scope>IDENTIFICATION</scope>
</reference>
<dbReference type="InterPro" id="IPR055303">
    <property type="entry name" value="ATMIN"/>
</dbReference>
<dbReference type="PANTHER" id="PTHR46664:SF1">
    <property type="entry name" value="ATM INTERACTOR"/>
    <property type="match status" value="1"/>
</dbReference>
<proteinExistence type="predicted"/>
<evidence type="ECO:0000313" key="4">
    <source>
        <dbReference type="WBParaSite" id="SMUV_0000397401-mRNA-1"/>
    </source>
</evidence>
<dbReference type="STRING" id="451379.A0A0N5AHV7"/>
<dbReference type="PROSITE" id="PS00028">
    <property type="entry name" value="ZINC_FINGER_C2H2_1"/>
    <property type="match status" value="1"/>
</dbReference>
<dbReference type="PROSITE" id="PS50157">
    <property type="entry name" value="ZINC_FINGER_C2H2_2"/>
    <property type="match status" value="1"/>
</dbReference>
<name>A0A0N5AHV7_9BILA</name>
<dbReference type="SMART" id="SM00355">
    <property type="entry name" value="ZnF_C2H2"/>
    <property type="match status" value="2"/>
</dbReference>
<organism evidence="3 4">
    <name type="scientific">Syphacia muris</name>
    <dbReference type="NCBI Taxonomy" id="451379"/>
    <lineage>
        <taxon>Eukaryota</taxon>
        <taxon>Metazoa</taxon>
        <taxon>Ecdysozoa</taxon>
        <taxon>Nematoda</taxon>
        <taxon>Chromadorea</taxon>
        <taxon>Rhabditida</taxon>
        <taxon>Spirurina</taxon>
        <taxon>Oxyuridomorpha</taxon>
        <taxon>Oxyuroidea</taxon>
        <taxon>Oxyuridae</taxon>
        <taxon>Syphacia</taxon>
    </lineage>
</organism>
<evidence type="ECO:0000259" key="2">
    <source>
        <dbReference type="PROSITE" id="PS50157"/>
    </source>
</evidence>
<feature type="domain" description="C2H2-type" evidence="2">
    <location>
        <begin position="24"/>
        <end position="47"/>
    </location>
</feature>
<dbReference type="PANTHER" id="PTHR46664">
    <property type="entry name" value="ATM INTERACTOR"/>
    <property type="match status" value="1"/>
</dbReference>
<protein>
    <submittedName>
        <fullName evidence="4">C2H2-type domain-containing protein</fullName>
    </submittedName>
</protein>
<dbReference type="GO" id="GO:0008270">
    <property type="term" value="F:zinc ion binding"/>
    <property type="evidence" value="ECO:0007669"/>
    <property type="project" value="UniProtKB-KW"/>
</dbReference>
<dbReference type="WBParaSite" id="SMUV_0000397401-mRNA-1">
    <property type="protein sequence ID" value="SMUV_0000397401-mRNA-1"/>
    <property type="gene ID" value="SMUV_0000397401"/>
</dbReference>
<dbReference type="InterPro" id="IPR013087">
    <property type="entry name" value="Znf_C2H2_type"/>
</dbReference>
<sequence>MGLPSHIIINLSENDLKKCSEGDLNCELCCKKFKNKNALRMHKVKTHNEVCSEADFRLRHRQQNHKQEVEHWYLCPVPTCSRSKEPDHFIALKLLKQHYMKVHTMKTLRLCICEQELSDVDKLRDEALFKSKDFLKVKQSRKLNCELSDRDMDLITGVEEPSTSCAIPFVTNKSVGSVSTQTALDETLDCISQDICQHFQNTKELNKDASTNVTSLDLGSFQENLLPFIDSVSFQSDRRFNEDDFCSRRIHSSSTQSLNYPVSQSDCAVQSDAMCVPETRHVETHMDDFDFEEIWHSIETQTSETYGSDALTQTVTDFMDCGIMTDQPYQPWNET</sequence>
<dbReference type="GO" id="GO:0000981">
    <property type="term" value="F:DNA-binding transcription factor activity, RNA polymerase II-specific"/>
    <property type="evidence" value="ECO:0007669"/>
    <property type="project" value="TreeGrafter"/>
</dbReference>
<keyword evidence="1" id="KW-0862">Zinc</keyword>
<dbReference type="AlphaFoldDB" id="A0A0N5AHV7"/>
<keyword evidence="1" id="KW-0863">Zinc-finger</keyword>
<evidence type="ECO:0000313" key="3">
    <source>
        <dbReference type="Proteomes" id="UP000046393"/>
    </source>
</evidence>
<keyword evidence="3" id="KW-1185">Reference proteome</keyword>
<dbReference type="GO" id="GO:0005634">
    <property type="term" value="C:nucleus"/>
    <property type="evidence" value="ECO:0007669"/>
    <property type="project" value="TreeGrafter"/>
</dbReference>
<dbReference type="Proteomes" id="UP000046393">
    <property type="component" value="Unplaced"/>
</dbReference>
<dbReference type="GO" id="GO:0045944">
    <property type="term" value="P:positive regulation of transcription by RNA polymerase II"/>
    <property type="evidence" value="ECO:0007669"/>
    <property type="project" value="InterPro"/>
</dbReference>
<dbReference type="GO" id="GO:0000976">
    <property type="term" value="F:transcription cis-regulatory region binding"/>
    <property type="evidence" value="ECO:0007669"/>
    <property type="project" value="InterPro"/>
</dbReference>
<accession>A0A0N5AHV7</accession>
<evidence type="ECO:0000256" key="1">
    <source>
        <dbReference type="PROSITE-ProRule" id="PRU00042"/>
    </source>
</evidence>